<keyword evidence="4 5" id="KW-0472">Membrane</keyword>
<feature type="transmembrane region" description="Helical" evidence="5">
    <location>
        <begin position="22"/>
        <end position="45"/>
    </location>
</feature>
<gene>
    <name evidence="6" type="ORF">VNO77_44390</name>
</gene>
<evidence type="ECO:0000313" key="7">
    <source>
        <dbReference type="Proteomes" id="UP001367508"/>
    </source>
</evidence>
<evidence type="ECO:0000313" key="6">
    <source>
        <dbReference type="EMBL" id="KAK7306450.1"/>
    </source>
</evidence>
<evidence type="ECO:0000256" key="5">
    <source>
        <dbReference type="SAM" id="Phobius"/>
    </source>
</evidence>
<dbReference type="PROSITE" id="PS51257">
    <property type="entry name" value="PROKAR_LIPOPROTEIN"/>
    <property type="match status" value="1"/>
</dbReference>
<dbReference type="InterPro" id="IPR030184">
    <property type="entry name" value="WAT1-related"/>
</dbReference>
<proteinExistence type="predicted"/>
<keyword evidence="3 5" id="KW-1133">Transmembrane helix</keyword>
<sequence length="144" mass="15829">MFLCRVSVTQYFFLVGIQYTSTTFACAFVNMVPVVTFMMALPFGLESVTIKSNSGRAKILGSLVCIGGALLLTLYKGKPLFNFSHYESAAPVAKSYAVKLASTRTTERWSIGVIALVLGTLLWSSCYERRLRFGLWFGKGVAIS</sequence>
<keyword evidence="2 5" id="KW-0812">Transmembrane</keyword>
<dbReference type="GO" id="GO:0016020">
    <property type="term" value="C:membrane"/>
    <property type="evidence" value="ECO:0007669"/>
    <property type="project" value="InterPro"/>
</dbReference>
<evidence type="ECO:0000256" key="2">
    <source>
        <dbReference type="ARBA" id="ARBA00022692"/>
    </source>
</evidence>
<dbReference type="GO" id="GO:0022857">
    <property type="term" value="F:transmembrane transporter activity"/>
    <property type="evidence" value="ECO:0007669"/>
    <property type="project" value="InterPro"/>
</dbReference>
<dbReference type="InterPro" id="IPR037185">
    <property type="entry name" value="EmrE-like"/>
</dbReference>
<reference evidence="6 7" key="1">
    <citation type="submission" date="2024-01" db="EMBL/GenBank/DDBJ databases">
        <title>The genomes of 5 underutilized Papilionoideae crops provide insights into root nodulation and disease resistanc.</title>
        <authorList>
            <person name="Jiang F."/>
        </authorList>
    </citation>
    <scope>NUCLEOTIDE SEQUENCE [LARGE SCALE GENOMIC DNA]</scope>
    <source>
        <strain evidence="6">LVBAO_FW01</strain>
        <tissue evidence="6">Leaves</tissue>
    </source>
</reference>
<evidence type="ECO:0000256" key="3">
    <source>
        <dbReference type="ARBA" id="ARBA00022989"/>
    </source>
</evidence>
<evidence type="ECO:0000256" key="1">
    <source>
        <dbReference type="ARBA" id="ARBA00004141"/>
    </source>
</evidence>
<organism evidence="6 7">
    <name type="scientific">Canavalia gladiata</name>
    <name type="common">Sword bean</name>
    <name type="synonym">Dolichos gladiatus</name>
    <dbReference type="NCBI Taxonomy" id="3824"/>
    <lineage>
        <taxon>Eukaryota</taxon>
        <taxon>Viridiplantae</taxon>
        <taxon>Streptophyta</taxon>
        <taxon>Embryophyta</taxon>
        <taxon>Tracheophyta</taxon>
        <taxon>Spermatophyta</taxon>
        <taxon>Magnoliopsida</taxon>
        <taxon>eudicotyledons</taxon>
        <taxon>Gunneridae</taxon>
        <taxon>Pentapetalae</taxon>
        <taxon>rosids</taxon>
        <taxon>fabids</taxon>
        <taxon>Fabales</taxon>
        <taxon>Fabaceae</taxon>
        <taxon>Papilionoideae</taxon>
        <taxon>50 kb inversion clade</taxon>
        <taxon>NPAAA clade</taxon>
        <taxon>indigoferoid/millettioid clade</taxon>
        <taxon>Phaseoleae</taxon>
        <taxon>Canavalia</taxon>
    </lineage>
</organism>
<dbReference type="AlphaFoldDB" id="A0AAN9JVV4"/>
<dbReference type="EMBL" id="JAYMYQ010000011">
    <property type="protein sequence ID" value="KAK7306450.1"/>
    <property type="molecule type" value="Genomic_DNA"/>
</dbReference>
<feature type="transmembrane region" description="Helical" evidence="5">
    <location>
        <begin position="109"/>
        <end position="127"/>
    </location>
</feature>
<keyword evidence="7" id="KW-1185">Reference proteome</keyword>
<dbReference type="Proteomes" id="UP001367508">
    <property type="component" value="Unassembled WGS sequence"/>
</dbReference>
<dbReference type="SUPFAM" id="SSF103481">
    <property type="entry name" value="Multidrug resistance efflux transporter EmrE"/>
    <property type="match status" value="1"/>
</dbReference>
<comment type="caution">
    <text evidence="6">The sequence shown here is derived from an EMBL/GenBank/DDBJ whole genome shotgun (WGS) entry which is preliminary data.</text>
</comment>
<name>A0AAN9JVV4_CANGL</name>
<feature type="transmembrane region" description="Helical" evidence="5">
    <location>
        <begin position="57"/>
        <end position="75"/>
    </location>
</feature>
<protein>
    <recommendedName>
        <fullName evidence="8">WAT1-related protein</fullName>
    </recommendedName>
</protein>
<accession>A0AAN9JVV4</accession>
<evidence type="ECO:0000256" key="4">
    <source>
        <dbReference type="ARBA" id="ARBA00023136"/>
    </source>
</evidence>
<comment type="subcellular location">
    <subcellularLocation>
        <location evidence="1">Membrane</location>
        <topology evidence="1">Multi-pass membrane protein</topology>
    </subcellularLocation>
</comment>
<dbReference type="PANTHER" id="PTHR31218">
    <property type="entry name" value="WAT1-RELATED PROTEIN"/>
    <property type="match status" value="1"/>
</dbReference>
<evidence type="ECO:0008006" key="8">
    <source>
        <dbReference type="Google" id="ProtNLM"/>
    </source>
</evidence>